<name>A0A067SB40_GALM3</name>
<evidence type="ECO:0000313" key="2">
    <source>
        <dbReference type="EMBL" id="KDR64949.1"/>
    </source>
</evidence>
<evidence type="ECO:0000313" key="3">
    <source>
        <dbReference type="Proteomes" id="UP000027222"/>
    </source>
</evidence>
<feature type="chain" id="PRO_5001648812" evidence="1">
    <location>
        <begin position="17"/>
        <end position="98"/>
    </location>
</feature>
<keyword evidence="1" id="KW-0732">Signal</keyword>
<dbReference type="EMBL" id="KL142638">
    <property type="protein sequence ID" value="KDR64949.1"/>
    <property type="molecule type" value="Genomic_DNA"/>
</dbReference>
<keyword evidence="3" id="KW-1185">Reference proteome</keyword>
<sequence>MACLLDIINCIYLIRAYLTFAGDGLGGVANLESGSETNVVGLVLNHHNASPLSVPTPNGAINLAVVRDYLHLDSIGLPSRAPPFLQDVGRLRRDLGGN</sequence>
<proteinExistence type="predicted"/>
<accession>A0A067SB40</accession>
<organism evidence="2 3">
    <name type="scientific">Galerina marginata (strain CBS 339.88)</name>
    <dbReference type="NCBI Taxonomy" id="685588"/>
    <lineage>
        <taxon>Eukaryota</taxon>
        <taxon>Fungi</taxon>
        <taxon>Dikarya</taxon>
        <taxon>Basidiomycota</taxon>
        <taxon>Agaricomycotina</taxon>
        <taxon>Agaricomycetes</taxon>
        <taxon>Agaricomycetidae</taxon>
        <taxon>Agaricales</taxon>
        <taxon>Agaricineae</taxon>
        <taxon>Strophariaceae</taxon>
        <taxon>Galerina</taxon>
    </lineage>
</organism>
<feature type="signal peptide" evidence="1">
    <location>
        <begin position="1"/>
        <end position="16"/>
    </location>
</feature>
<dbReference type="HOGENOM" id="CLU_2333741_0_0_1"/>
<protein>
    <submittedName>
        <fullName evidence="2">Uncharacterized protein</fullName>
    </submittedName>
</protein>
<reference evidence="3" key="1">
    <citation type="journal article" date="2014" name="Proc. Natl. Acad. Sci. U.S.A.">
        <title>Extensive sampling of basidiomycete genomes demonstrates inadequacy of the white-rot/brown-rot paradigm for wood decay fungi.</title>
        <authorList>
            <person name="Riley R."/>
            <person name="Salamov A.A."/>
            <person name="Brown D.W."/>
            <person name="Nagy L.G."/>
            <person name="Floudas D."/>
            <person name="Held B.W."/>
            <person name="Levasseur A."/>
            <person name="Lombard V."/>
            <person name="Morin E."/>
            <person name="Otillar R."/>
            <person name="Lindquist E.A."/>
            <person name="Sun H."/>
            <person name="LaButti K.M."/>
            <person name="Schmutz J."/>
            <person name="Jabbour D."/>
            <person name="Luo H."/>
            <person name="Baker S.E."/>
            <person name="Pisabarro A.G."/>
            <person name="Walton J.D."/>
            <person name="Blanchette R.A."/>
            <person name="Henrissat B."/>
            <person name="Martin F."/>
            <person name="Cullen D."/>
            <person name="Hibbett D.S."/>
            <person name="Grigoriev I.V."/>
        </authorList>
    </citation>
    <scope>NUCLEOTIDE SEQUENCE [LARGE SCALE GENOMIC DNA]</scope>
    <source>
        <strain evidence="3">CBS 339.88</strain>
    </source>
</reference>
<dbReference type="AlphaFoldDB" id="A0A067SB40"/>
<gene>
    <name evidence="2" type="ORF">GALMADRAFT_149135</name>
</gene>
<dbReference type="Proteomes" id="UP000027222">
    <property type="component" value="Unassembled WGS sequence"/>
</dbReference>
<evidence type="ECO:0000256" key="1">
    <source>
        <dbReference type="SAM" id="SignalP"/>
    </source>
</evidence>